<sequence>MNEVHAFIQNFAGNLEDFQQINEFMKSQTHVMAANQSDTLRLIKNNTDAAKNSLIQLWLITSLYQNKSALHQFIDANDQIDLINNYFQNFVPLQVTTQNRKLYELATIFSELLISEKKAIYGINTLKNVIFKVRQNDEQVCGSLHKEFARLCIKAKCYQHSLIVIDHPVIQFKKNTSAMDILNYMYYKALIYTALKQFQNAIDCLKLVISFPCQLTHKIHLESYKKLILLNLLEKGQMPDIPKYTNVMLKHNLETSFACYRNLGSSYIGKDDKLFNEIIENNQEEFFKDKNYGLIKKLQKKYQRVRVKELSNTYLTLRYNLTDNKEIEDTLFEMINQDESQAKIDSQKEMISFIDSTSMTSASQQDDAKEAEYLTVIEELENQNQRIIKLMSNVQGLDKGLQLTKQFLQRNLNDRGGNSARDDSGGDMMM</sequence>
<proteinExistence type="predicted"/>
<dbReference type="PANTHER" id="PTHR10758">
    <property type="entry name" value="26S PROTEASOME NON-ATPASE REGULATORY SUBUNIT 3/COP9 SIGNALOSOME COMPLEX SUBUNIT 3"/>
    <property type="match status" value="1"/>
</dbReference>
<dbReference type="InterPro" id="IPR050756">
    <property type="entry name" value="CSN3"/>
</dbReference>
<reference evidence="3 4" key="1">
    <citation type="submission" date="2014-06" db="EMBL/GenBank/DDBJ databases">
        <authorList>
            <person name="Swart Estienne"/>
        </authorList>
    </citation>
    <scope>NUCLEOTIDE SEQUENCE [LARGE SCALE GENOMIC DNA]</scope>
    <source>
        <strain evidence="3 4">130c</strain>
    </source>
</reference>
<dbReference type="EMBL" id="CCKQ01000104">
    <property type="protein sequence ID" value="CDW71172.1"/>
    <property type="molecule type" value="Genomic_DNA"/>
</dbReference>
<dbReference type="InParanoid" id="A0A077ZMH4"/>
<keyword evidence="1" id="KW-0963">Cytoplasm</keyword>
<accession>A0A077ZMH4</accession>
<evidence type="ECO:0000256" key="1">
    <source>
        <dbReference type="ARBA" id="ARBA00022490"/>
    </source>
</evidence>
<dbReference type="OrthoDB" id="440961at2759"/>
<dbReference type="PANTHER" id="PTHR10758:SF1">
    <property type="entry name" value="COP9 SIGNALOSOME COMPLEX SUBUNIT 3"/>
    <property type="match status" value="1"/>
</dbReference>
<dbReference type="Pfam" id="PF22788">
    <property type="entry name" value="COP9_hel_rpt"/>
    <property type="match status" value="1"/>
</dbReference>
<name>A0A077ZMH4_STYLE</name>
<dbReference type="GO" id="GO:0006511">
    <property type="term" value="P:ubiquitin-dependent protein catabolic process"/>
    <property type="evidence" value="ECO:0007669"/>
    <property type="project" value="TreeGrafter"/>
</dbReference>
<gene>
    <name evidence="3" type="primary">Contig17295.g18422</name>
    <name evidence="3" type="ORF">STYLEM_111</name>
</gene>
<dbReference type="AlphaFoldDB" id="A0A077ZMH4"/>
<dbReference type="OMA" id="NHYHDLV"/>
<feature type="domain" description="COP9 signalosome complex subunit 3 N-terminal helical repeats" evidence="2">
    <location>
        <begin position="17"/>
        <end position="246"/>
    </location>
</feature>
<organism evidence="3 4">
    <name type="scientific">Stylonychia lemnae</name>
    <name type="common">Ciliate</name>
    <dbReference type="NCBI Taxonomy" id="5949"/>
    <lineage>
        <taxon>Eukaryota</taxon>
        <taxon>Sar</taxon>
        <taxon>Alveolata</taxon>
        <taxon>Ciliophora</taxon>
        <taxon>Intramacronucleata</taxon>
        <taxon>Spirotrichea</taxon>
        <taxon>Stichotrichia</taxon>
        <taxon>Sporadotrichida</taxon>
        <taxon>Oxytrichidae</taxon>
        <taxon>Stylonychinae</taxon>
        <taxon>Stylonychia</taxon>
    </lineage>
</organism>
<evidence type="ECO:0000259" key="2">
    <source>
        <dbReference type="Pfam" id="PF22788"/>
    </source>
</evidence>
<evidence type="ECO:0000313" key="4">
    <source>
        <dbReference type="Proteomes" id="UP000039865"/>
    </source>
</evidence>
<dbReference type="InterPro" id="IPR055089">
    <property type="entry name" value="COP9_N"/>
</dbReference>
<protein>
    <recommendedName>
        <fullName evidence="2">COP9 signalosome complex subunit 3 N-terminal helical repeats domain-containing protein</fullName>
    </recommendedName>
</protein>
<dbReference type="Proteomes" id="UP000039865">
    <property type="component" value="Unassembled WGS sequence"/>
</dbReference>
<keyword evidence="4" id="KW-1185">Reference proteome</keyword>
<dbReference type="GO" id="GO:0008180">
    <property type="term" value="C:COP9 signalosome"/>
    <property type="evidence" value="ECO:0007669"/>
    <property type="project" value="TreeGrafter"/>
</dbReference>
<evidence type="ECO:0000313" key="3">
    <source>
        <dbReference type="EMBL" id="CDW71172.1"/>
    </source>
</evidence>